<organism evidence="3 4">
    <name type="scientific">Malus baccata</name>
    <name type="common">Siberian crab apple</name>
    <name type="synonym">Pyrus baccata</name>
    <dbReference type="NCBI Taxonomy" id="106549"/>
    <lineage>
        <taxon>Eukaryota</taxon>
        <taxon>Viridiplantae</taxon>
        <taxon>Streptophyta</taxon>
        <taxon>Embryophyta</taxon>
        <taxon>Tracheophyta</taxon>
        <taxon>Spermatophyta</taxon>
        <taxon>Magnoliopsida</taxon>
        <taxon>eudicotyledons</taxon>
        <taxon>Gunneridae</taxon>
        <taxon>Pentapetalae</taxon>
        <taxon>rosids</taxon>
        <taxon>fabids</taxon>
        <taxon>Rosales</taxon>
        <taxon>Rosaceae</taxon>
        <taxon>Amygdaloideae</taxon>
        <taxon>Maleae</taxon>
        <taxon>Malus</taxon>
    </lineage>
</organism>
<feature type="transmembrane region" description="Helical" evidence="2">
    <location>
        <begin position="160"/>
        <end position="180"/>
    </location>
</feature>
<evidence type="ECO:0000313" key="4">
    <source>
        <dbReference type="Proteomes" id="UP000315295"/>
    </source>
</evidence>
<keyword evidence="2" id="KW-1133">Transmembrane helix</keyword>
<proteinExistence type="predicted"/>
<evidence type="ECO:0000256" key="2">
    <source>
        <dbReference type="SAM" id="Phobius"/>
    </source>
</evidence>
<dbReference type="AlphaFoldDB" id="A0A540MHT6"/>
<name>A0A540MHT6_MALBA</name>
<feature type="compositionally biased region" description="Acidic residues" evidence="1">
    <location>
        <begin position="49"/>
        <end position="68"/>
    </location>
</feature>
<feature type="region of interest" description="Disordered" evidence="1">
    <location>
        <begin position="1"/>
        <end position="74"/>
    </location>
</feature>
<keyword evidence="2" id="KW-0472">Membrane</keyword>
<feature type="transmembrane region" description="Helical" evidence="2">
    <location>
        <begin position="186"/>
        <end position="208"/>
    </location>
</feature>
<reference evidence="3 4" key="1">
    <citation type="journal article" date="2019" name="G3 (Bethesda)">
        <title>Sequencing of a Wild Apple (Malus baccata) Genome Unravels the Differences Between Cultivated and Wild Apple Species Regarding Disease Resistance and Cold Tolerance.</title>
        <authorList>
            <person name="Chen X."/>
        </authorList>
    </citation>
    <scope>NUCLEOTIDE SEQUENCE [LARGE SCALE GENOMIC DNA]</scope>
    <source>
        <strain evidence="4">cv. Shandingzi</strain>
        <tissue evidence="3">Leaves</tissue>
    </source>
</reference>
<sequence length="229" mass="24860">MNSPFIRELGGENGGESSISASGSGGGYDEIRSDDGDDEQTSASASCGGDDEISSEDGNDEQSTDEEDVSKPPIASTRSAWGRVAQWIIGVSIPLIARSTTVVCTRLKGITFDVFNFFTNKISFLMLLLATIILSGGKYLILLITLFFQENTIEKYDVEALWLATIGISAGLVQYLGTTLTKKTDVVFVSSFTPISIILVIGLSAMIFHDRIKKPRKNLMQVQKDERSV</sequence>
<evidence type="ECO:0008006" key="5">
    <source>
        <dbReference type="Google" id="ProtNLM"/>
    </source>
</evidence>
<evidence type="ECO:0000256" key="1">
    <source>
        <dbReference type="SAM" id="MobiDB-lite"/>
    </source>
</evidence>
<dbReference type="EMBL" id="VIEB01000255">
    <property type="protein sequence ID" value="TQD98311.1"/>
    <property type="molecule type" value="Genomic_DNA"/>
</dbReference>
<gene>
    <name evidence="3" type="ORF">C1H46_016132</name>
</gene>
<dbReference type="Proteomes" id="UP000315295">
    <property type="component" value="Unassembled WGS sequence"/>
</dbReference>
<accession>A0A540MHT6</accession>
<protein>
    <recommendedName>
        <fullName evidence="5">EamA domain-containing protein</fullName>
    </recommendedName>
</protein>
<comment type="caution">
    <text evidence="3">The sequence shown here is derived from an EMBL/GenBank/DDBJ whole genome shotgun (WGS) entry which is preliminary data.</text>
</comment>
<keyword evidence="2" id="KW-0812">Transmembrane</keyword>
<feature type="transmembrane region" description="Helical" evidence="2">
    <location>
        <begin position="124"/>
        <end position="148"/>
    </location>
</feature>
<evidence type="ECO:0000313" key="3">
    <source>
        <dbReference type="EMBL" id="TQD98311.1"/>
    </source>
</evidence>
<keyword evidence="4" id="KW-1185">Reference proteome</keyword>